<dbReference type="EC" id="2.7.1.197" evidence="4"/>
<keyword evidence="12 16" id="KW-0812">Transmembrane</keyword>
<name>A0A8J7H1G9_9FIRM</name>
<evidence type="ECO:0000256" key="1">
    <source>
        <dbReference type="ARBA" id="ARBA00001655"/>
    </source>
</evidence>
<evidence type="ECO:0000256" key="6">
    <source>
        <dbReference type="ARBA" id="ARBA00022448"/>
    </source>
</evidence>
<dbReference type="RefSeq" id="WP_197660444.1">
    <property type="nucleotide sequence ID" value="NZ_JAEAGR010000003.1"/>
</dbReference>
<keyword evidence="9" id="KW-0762">Sugar transport</keyword>
<reference evidence="19" key="1">
    <citation type="submission" date="2020-12" db="EMBL/GenBank/DDBJ databases">
        <title>M. sibirica DSM 26468T genome.</title>
        <authorList>
            <person name="Thieme N."/>
            <person name="Rettenmaier R."/>
            <person name="Zverlov V."/>
            <person name="Liebl W."/>
        </authorList>
    </citation>
    <scope>NUCLEOTIDE SEQUENCE</scope>
    <source>
        <strain evidence="19">DSM 26468</strain>
    </source>
</reference>
<feature type="domain" description="PTS EIIB type-2" evidence="17">
    <location>
        <begin position="367"/>
        <end position="458"/>
    </location>
</feature>
<comment type="caution">
    <text evidence="19">The sequence shown here is derived from an EMBL/GenBank/DDBJ whole genome shotgun (WGS) entry which is preliminary data.</text>
</comment>
<dbReference type="NCBIfam" id="NF011663">
    <property type="entry name" value="PRK15083.1"/>
    <property type="match status" value="1"/>
</dbReference>
<feature type="transmembrane region" description="Helical" evidence="16">
    <location>
        <begin position="209"/>
        <end position="231"/>
    </location>
</feature>
<comment type="subcellular location">
    <subcellularLocation>
        <location evidence="3">Cell membrane</location>
        <topology evidence="3">Multi-pass membrane protein</topology>
    </subcellularLocation>
</comment>
<evidence type="ECO:0000256" key="2">
    <source>
        <dbReference type="ARBA" id="ARBA00002434"/>
    </source>
</evidence>
<comment type="function">
    <text evidence="2">The phosphoenolpyruvate-dependent sugar phosphotransferase system (sugar PTS), a major carbohydrate active transport system, catalyzes the phosphorylation of incoming sugar substrates concomitantly with their translocation across the cell membrane. The enzyme II CmtAB PTS system is involved in D-mannitol transport.</text>
</comment>
<feature type="transmembrane region" description="Helical" evidence="16">
    <location>
        <begin position="92"/>
        <end position="111"/>
    </location>
</feature>
<keyword evidence="10" id="KW-0808">Transferase</keyword>
<evidence type="ECO:0000256" key="15">
    <source>
        <dbReference type="ARBA" id="ARBA00033349"/>
    </source>
</evidence>
<proteinExistence type="predicted"/>
<dbReference type="InterPro" id="IPR003501">
    <property type="entry name" value="PTS_EIIB_2/3"/>
</dbReference>
<evidence type="ECO:0000313" key="20">
    <source>
        <dbReference type="Proteomes" id="UP000623269"/>
    </source>
</evidence>
<keyword evidence="20" id="KW-1185">Reference proteome</keyword>
<organism evidence="19 20">
    <name type="scientific">Mobilitalea sibirica</name>
    <dbReference type="NCBI Taxonomy" id="1462919"/>
    <lineage>
        <taxon>Bacteria</taxon>
        <taxon>Bacillati</taxon>
        <taxon>Bacillota</taxon>
        <taxon>Clostridia</taxon>
        <taxon>Lachnospirales</taxon>
        <taxon>Lachnospiraceae</taxon>
        <taxon>Mobilitalea</taxon>
    </lineage>
</organism>
<evidence type="ECO:0000256" key="8">
    <source>
        <dbReference type="ARBA" id="ARBA00022553"/>
    </source>
</evidence>
<dbReference type="Proteomes" id="UP000623269">
    <property type="component" value="Unassembled WGS sequence"/>
</dbReference>
<feature type="transmembrane region" description="Helical" evidence="16">
    <location>
        <begin position="237"/>
        <end position="258"/>
    </location>
</feature>
<evidence type="ECO:0000256" key="12">
    <source>
        <dbReference type="ARBA" id="ARBA00022692"/>
    </source>
</evidence>
<feature type="transmembrane region" description="Helical" evidence="16">
    <location>
        <begin position="265"/>
        <end position="288"/>
    </location>
</feature>
<evidence type="ECO:0000256" key="7">
    <source>
        <dbReference type="ARBA" id="ARBA00022475"/>
    </source>
</evidence>
<evidence type="ECO:0000256" key="16">
    <source>
        <dbReference type="SAM" id="Phobius"/>
    </source>
</evidence>
<evidence type="ECO:0000256" key="11">
    <source>
        <dbReference type="ARBA" id="ARBA00022683"/>
    </source>
</evidence>
<gene>
    <name evidence="19" type="ORF">I5677_04870</name>
</gene>
<feature type="transmembrane region" description="Helical" evidence="16">
    <location>
        <begin position="308"/>
        <end position="330"/>
    </location>
</feature>
<keyword evidence="11" id="KW-0598">Phosphotransferase system</keyword>
<dbReference type="InterPro" id="IPR013014">
    <property type="entry name" value="PTS_EIIC_2"/>
</dbReference>
<dbReference type="InterPro" id="IPR036095">
    <property type="entry name" value="PTS_EIIB-like_sf"/>
</dbReference>
<evidence type="ECO:0000256" key="9">
    <source>
        <dbReference type="ARBA" id="ARBA00022597"/>
    </source>
</evidence>
<dbReference type="AlphaFoldDB" id="A0A8J7H1G9"/>
<feature type="domain" description="PTS EIIC type-2" evidence="18">
    <location>
        <begin position="8"/>
        <end position="339"/>
    </location>
</feature>
<feature type="transmembrane region" description="Helical" evidence="16">
    <location>
        <begin position="69"/>
        <end position="86"/>
    </location>
</feature>
<dbReference type="PROSITE" id="PS51099">
    <property type="entry name" value="PTS_EIIB_TYPE_2"/>
    <property type="match status" value="1"/>
</dbReference>
<dbReference type="GO" id="GO:0009401">
    <property type="term" value="P:phosphoenolpyruvate-dependent sugar phosphotransferase system"/>
    <property type="evidence" value="ECO:0007669"/>
    <property type="project" value="UniProtKB-KW"/>
</dbReference>
<dbReference type="InterPro" id="IPR013011">
    <property type="entry name" value="PTS_EIIB_2"/>
</dbReference>
<accession>A0A8J7H1G9</accession>
<dbReference type="PANTHER" id="PTHR30181:SF2">
    <property type="entry name" value="PTS SYSTEM MANNITOL-SPECIFIC EIICBA COMPONENT"/>
    <property type="match status" value="1"/>
</dbReference>
<protein>
    <recommendedName>
        <fullName evidence="5">PTS system mannitol-specific EIICB component</fullName>
        <ecNumber evidence="4">2.7.1.197</ecNumber>
    </recommendedName>
    <alternativeName>
        <fullName evidence="15">EIICB-Mtl</fullName>
    </alternativeName>
</protein>
<dbReference type="NCBIfam" id="TIGR00851">
    <property type="entry name" value="mtlA"/>
    <property type="match status" value="1"/>
</dbReference>
<dbReference type="GO" id="GO:0090563">
    <property type="term" value="F:protein-phosphocysteine-sugar phosphotransferase activity"/>
    <property type="evidence" value="ECO:0007669"/>
    <property type="project" value="TreeGrafter"/>
</dbReference>
<dbReference type="Gene3D" id="3.40.50.2300">
    <property type="match status" value="1"/>
</dbReference>
<dbReference type="GO" id="GO:0022872">
    <property type="term" value="F:protein-N(PI)-phosphohistidine-mannitol phosphotransferase system transmembrane transporter activity"/>
    <property type="evidence" value="ECO:0007669"/>
    <property type="project" value="InterPro"/>
</dbReference>
<dbReference type="Pfam" id="PF02378">
    <property type="entry name" value="PTS_EIIC"/>
    <property type="match status" value="1"/>
</dbReference>
<dbReference type="GO" id="GO:0005886">
    <property type="term" value="C:plasma membrane"/>
    <property type="evidence" value="ECO:0007669"/>
    <property type="project" value="UniProtKB-SubCell"/>
</dbReference>
<evidence type="ECO:0000259" key="18">
    <source>
        <dbReference type="PROSITE" id="PS51104"/>
    </source>
</evidence>
<evidence type="ECO:0000256" key="13">
    <source>
        <dbReference type="ARBA" id="ARBA00022989"/>
    </source>
</evidence>
<sequence length="458" mass="47652">MKEKVQIVGRFFSGMVMPNIGAFIAWGLITALFIPTGWIPNEKLATLVGPMIVSLLPLLIAYTGGKVVAGTRGGVIGAVATMGLIAGSDVPMFLGAMLMGPFSGFIIKKFYKLIEGKVKAGFEMLVNNFSLGIIGAGLALLALVGISPVVTALNSVMEAGVGFFVDRGLLPLASVFIEPAKVLFLNNALNHGILSPMGMEQATELGKSIFFLLEANPGPGLGILVACLIAGKGMTKNSAPGAIIIHFLGGIHEIYFPYILMNPTLILAAIAGGASGVFTFTLLGGGLVAPASPGSIIAVLAMTPKTGYLAVILGVLISAVVSCLVAIPLLKWFGKGEDDINAAKEKMNEMKLSSKGSLNTFCAKEVSTIVFACDAGMGSSAMGATVLKKKLKEVGLDHINVIHSSVSSIPADAQIVVTHKELRERAASSNPGAKLVLISNFLSSKEYDTLVDELKSTM</sequence>
<evidence type="ECO:0000259" key="17">
    <source>
        <dbReference type="PROSITE" id="PS51099"/>
    </source>
</evidence>
<keyword evidence="6" id="KW-0813">Transport</keyword>
<evidence type="ECO:0000256" key="14">
    <source>
        <dbReference type="ARBA" id="ARBA00023136"/>
    </source>
</evidence>
<keyword evidence="14 16" id="KW-0472">Membrane</keyword>
<evidence type="ECO:0000256" key="5">
    <source>
        <dbReference type="ARBA" id="ARBA00021825"/>
    </source>
</evidence>
<dbReference type="CDD" id="cd05567">
    <property type="entry name" value="PTS_IIB_mannitol"/>
    <property type="match status" value="1"/>
</dbReference>
<dbReference type="InterPro" id="IPR004718">
    <property type="entry name" value="PTS_IIC_mtl"/>
</dbReference>
<dbReference type="PROSITE" id="PS51104">
    <property type="entry name" value="PTS_EIIC_TYPE_2"/>
    <property type="match status" value="1"/>
</dbReference>
<dbReference type="InterPro" id="IPR029503">
    <property type="entry name" value="PTS_EIIB_mannitol"/>
</dbReference>
<feature type="transmembrane region" description="Helical" evidence="16">
    <location>
        <begin position="131"/>
        <end position="157"/>
    </location>
</feature>
<dbReference type="SUPFAM" id="SSF52794">
    <property type="entry name" value="PTS system IIB component-like"/>
    <property type="match status" value="1"/>
</dbReference>
<evidence type="ECO:0000256" key="4">
    <source>
        <dbReference type="ARBA" id="ARBA00011909"/>
    </source>
</evidence>
<evidence type="ECO:0000256" key="10">
    <source>
        <dbReference type="ARBA" id="ARBA00022679"/>
    </source>
</evidence>
<dbReference type="PANTHER" id="PTHR30181">
    <property type="entry name" value="MANNITOL PERMEASE IIC COMPONENT"/>
    <property type="match status" value="1"/>
</dbReference>
<feature type="transmembrane region" description="Helical" evidence="16">
    <location>
        <begin position="44"/>
        <end position="62"/>
    </location>
</feature>
<dbReference type="InterPro" id="IPR050893">
    <property type="entry name" value="Sugar_PTS"/>
</dbReference>
<evidence type="ECO:0000256" key="3">
    <source>
        <dbReference type="ARBA" id="ARBA00004651"/>
    </source>
</evidence>
<dbReference type="InterPro" id="IPR003352">
    <property type="entry name" value="PTS_EIIC"/>
</dbReference>
<evidence type="ECO:0000313" key="19">
    <source>
        <dbReference type="EMBL" id="MBH1940228.1"/>
    </source>
</evidence>
<keyword evidence="7" id="KW-1003">Cell membrane</keyword>
<dbReference type="EMBL" id="JAEAGR010000003">
    <property type="protein sequence ID" value="MBH1940228.1"/>
    <property type="molecule type" value="Genomic_DNA"/>
</dbReference>
<keyword evidence="8" id="KW-0597">Phosphoprotein</keyword>
<dbReference type="Pfam" id="PF02302">
    <property type="entry name" value="PTS_IIB"/>
    <property type="match status" value="1"/>
</dbReference>
<comment type="catalytic activity">
    <reaction evidence="1">
        <text>D-mannitol(out) + N(pros)-phospho-L-histidyl-[protein] = D-mannitol 1-phosphate(in) + L-histidyl-[protein]</text>
        <dbReference type="Rhea" id="RHEA:33363"/>
        <dbReference type="Rhea" id="RHEA-COMP:9745"/>
        <dbReference type="Rhea" id="RHEA-COMP:9746"/>
        <dbReference type="ChEBI" id="CHEBI:16899"/>
        <dbReference type="ChEBI" id="CHEBI:29979"/>
        <dbReference type="ChEBI" id="CHEBI:61381"/>
        <dbReference type="ChEBI" id="CHEBI:64837"/>
        <dbReference type="EC" id="2.7.1.197"/>
    </reaction>
</comment>
<keyword evidence="13 16" id="KW-1133">Transmembrane helix</keyword>